<dbReference type="InterPro" id="IPR008139">
    <property type="entry name" value="SaposinB_dom"/>
</dbReference>
<feature type="domain" description="Saposin B-type" evidence="3">
    <location>
        <begin position="49"/>
        <end position="129"/>
    </location>
</feature>
<organism evidence="4 5">
    <name type="scientific">Triplophysa tibetana</name>
    <dbReference type="NCBI Taxonomy" id="1572043"/>
    <lineage>
        <taxon>Eukaryota</taxon>
        <taxon>Metazoa</taxon>
        <taxon>Chordata</taxon>
        <taxon>Craniata</taxon>
        <taxon>Vertebrata</taxon>
        <taxon>Euteleostomi</taxon>
        <taxon>Actinopterygii</taxon>
        <taxon>Neopterygii</taxon>
        <taxon>Teleostei</taxon>
        <taxon>Ostariophysi</taxon>
        <taxon>Cypriniformes</taxon>
        <taxon>Nemacheilidae</taxon>
        <taxon>Triplophysa</taxon>
    </lineage>
</organism>
<name>A0A5A9NLG3_9TELE</name>
<dbReference type="InterPro" id="IPR038847">
    <property type="entry name" value="Granulysin-like"/>
</dbReference>
<gene>
    <name evidence="4" type="ORF">E1301_Tti003028</name>
</gene>
<dbReference type="PANTHER" id="PTHR15541">
    <property type="entry name" value="GRANULYSIN RELATED"/>
    <property type="match status" value="1"/>
</dbReference>
<keyword evidence="5" id="KW-1185">Reference proteome</keyword>
<feature type="signal peptide" evidence="2">
    <location>
        <begin position="1"/>
        <end position="17"/>
    </location>
</feature>
<evidence type="ECO:0000259" key="3">
    <source>
        <dbReference type="PROSITE" id="PS50015"/>
    </source>
</evidence>
<dbReference type="GO" id="GO:0006629">
    <property type="term" value="P:lipid metabolic process"/>
    <property type="evidence" value="ECO:0007669"/>
    <property type="project" value="InterPro"/>
</dbReference>
<dbReference type="PANTHER" id="PTHR15541:SF2">
    <property type="entry name" value="GRANULYSIN"/>
    <property type="match status" value="1"/>
</dbReference>
<dbReference type="SUPFAM" id="SSF47862">
    <property type="entry name" value="Saposin"/>
    <property type="match status" value="1"/>
</dbReference>
<proteinExistence type="predicted"/>
<dbReference type="InterPro" id="IPR007856">
    <property type="entry name" value="SapB_1"/>
</dbReference>
<evidence type="ECO:0000256" key="2">
    <source>
        <dbReference type="SAM" id="SignalP"/>
    </source>
</evidence>
<accession>A0A5A9NLG3</accession>
<dbReference type="AlphaFoldDB" id="A0A5A9NLG3"/>
<evidence type="ECO:0000313" key="5">
    <source>
        <dbReference type="Proteomes" id="UP000324632"/>
    </source>
</evidence>
<dbReference type="Pfam" id="PF03489">
    <property type="entry name" value="SapB_2"/>
    <property type="match status" value="1"/>
</dbReference>
<keyword evidence="2" id="KW-0732">Signal</keyword>
<feature type="chain" id="PRO_5022930131" description="Saposin B-type domain-containing protein" evidence="2">
    <location>
        <begin position="18"/>
        <end position="129"/>
    </location>
</feature>
<comment type="caution">
    <text evidence="4">The sequence shown here is derived from an EMBL/GenBank/DDBJ whole genome shotgun (WGS) entry which is preliminary data.</text>
</comment>
<dbReference type="GO" id="GO:0042742">
    <property type="term" value="P:defense response to bacterium"/>
    <property type="evidence" value="ECO:0007669"/>
    <property type="project" value="InterPro"/>
</dbReference>
<keyword evidence="1" id="KW-1015">Disulfide bond</keyword>
<reference evidence="4 5" key="1">
    <citation type="journal article" date="2019" name="Mol. Ecol. Resour.">
        <title>Chromosome-level genome assembly of Triplophysa tibetana, a fish adapted to the harsh high-altitude environment of the Tibetan Plateau.</title>
        <authorList>
            <person name="Yang X."/>
            <person name="Liu H."/>
            <person name="Ma Z."/>
            <person name="Zou Y."/>
            <person name="Zou M."/>
            <person name="Mao Y."/>
            <person name="Li X."/>
            <person name="Wang H."/>
            <person name="Chen T."/>
            <person name="Wang W."/>
            <person name="Yang R."/>
        </authorList>
    </citation>
    <scope>NUCLEOTIDE SEQUENCE [LARGE SCALE GENOMIC DNA]</scope>
    <source>
        <strain evidence="4">TTIB1903HZAU</strain>
        <tissue evidence="4">Muscle</tissue>
    </source>
</reference>
<dbReference type="Gene3D" id="1.10.225.10">
    <property type="entry name" value="Saposin-like"/>
    <property type="match status" value="1"/>
</dbReference>
<dbReference type="EMBL" id="SOYY01000015">
    <property type="protein sequence ID" value="KAA0710864.1"/>
    <property type="molecule type" value="Genomic_DNA"/>
</dbReference>
<dbReference type="InterPro" id="IPR008138">
    <property type="entry name" value="SapB_2"/>
</dbReference>
<dbReference type="Proteomes" id="UP000324632">
    <property type="component" value="Chromosome 15"/>
</dbReference>
<evidence type="ECO:0000256" key="1">
    <source>
        <dbReference type="ARBA" id="ARBA00023157"/>
    </source>
</evidence>
<protein>
    <recommendedName>
        <fullName evidence="3">Saposin B-type domain-containing protein</fullName>
    </recommendedName>
</protein>
<dbReference type="InterPro" id="IPR011001">
    <property type="entry name" value="Saposin-like"/>
</dbReference>
<dbReference type="Pfam" id="PF05184">
    <property type="entry name" value="SapB_1"/>
    <property type="match status" value="1"/>
</dbReference>
<dbReference type="PROSITE" id="PS50015">
    <property type="entry name" value="SAP_B"/>
    <property type="match status" value="1"/>
</dbReference>
<dbReference type="SMART" id="SM00741">
    <property type="entry name" value="SapB"/>
    <property type="match status" value="1"/>
</dbReference>
<sequence>MLRMIALVTLLVHTVCALQYEMYRIPLDKALNEIEESSGEMMAKASQGLPGKCWACKWIMKKLKRRISTGATQDEIKKKLLSVCDEIGFLKSICKGLVSQYVGTLVEEISTTDNPATICINVGVCKKSF</sequence>
<evidence type="ECO:0000313" key="4">
    <source>
        <dbReference type="EMBL" id="KAA0710864.1"/>
    </source>
</evidence>